<feature type="region of interest" description="Disordered" evidence="1">
    <location>
        <begin position="13"/>
        <end position="57"/>
    </location>
</feature>
<name>A0A168M4Z5_MUCCL</name>
<feature type="compositionally biased region" description="Polar residues" evidence="1">
    <location>
        <begin position="31"/>
        <end position="45"/>
    </location>
</feature>
<dbReference type="InterPro" id="IPR016833">
    <property type="entry name" value="Put_Na-Bile_cotransptr"/>
</dbReference>
<feature type="transmembrane region" description="Helical" evidence="2">
    <location>
        <begin position="244"/>
        <end position="267"/>
    </location>
</feature>
<gene>
    <name evidence="3" type="ORF">MUCCIDRAFT_183407</name>
</gene>
<reference evidence="3 4" key="1">
    <citation type="submission" date="2015-06" db="EMBL/GenBank/DDBJ databases">
        <title>Expansion of signal transduction pathways in fungi by whole-genome duplication.</title>
        <authorList>
            <consortium name="DOE Joint Genome Institute"/>
            <person name="Corrochano L.M."/>
            <person name="Kuo A."/>
            <person name="Marcet-Houben M."/>
            <person name="Polaino S."/>
            <person name="Salamov A."/>
            <person name="Villalobos J.M."/>
            <person name="Alvarez M.I."/>
            <person name="Avalos J."/>
            <person name="Benito E.P."/>
            <person name="Benoit I."/>
            <person name="Burger G."/>
            <person name="Camino L.P."/>
            <person name="Canovas D."/>
            <person name="Cerda-Olmedo E."/>
            <person name="Cheng J.-F."/>
            <person name="Dominguez A."/>
            <person name="Elias M."/>
            <person name="Eslava A.P."/>
            <person name="Glaser F."/>
            <person name="Grimwood J."/>
            <person name="Gutierrez G."/>
            <person name="Heitman J."/>
            <person name="Henrissat B."/>
            <person name="Iturriaga E.A."/>
            <person name="Lang B.F."/>
            <person name="Lavin J.L."/>
            <person name="Lee S."/>
            <person name="Li W."/>
            <person name="Lindquist E."/>
            <person name="Lopez-Garcia S."/>
            <person name="Luque E.M."/>
            <person name="Marcos A.T."/>
            <person name="Martin J."/>
            <person name="Mccluskey K."/>
            <person name="Medina H.R."/>
            <person name="Miralles-Duran A."/>
            <person name="Miyazaki A."/>
            <person name="Munoz-Torres E."/>
            <person name="Oguiza J.A."/>
            <person name="Ohm R."/>
            <person name="Olmedo M."/>
            <person name="Orejas M."/>
            <person name="Ortiz-Castellanos L."/>
            <person name="Pisabarro A.G."/>
            <person name="Rodriguez-Romero J."/>
            <person name="Ruiz-Herrera J."/>
            <person name="Ruiz-Vazquez R."/>
            <person name="Sanz C."/>
            <person name="Schackwitz W."/>
            <person name="Schmutz J."/>
            <person name="Shahriari M."/>
            <person name="Shelest E."/>
            <person name="Silva-Franco F."/>
            <person name="Soanes D."/>
            <person name="Syed K."/>
            <person name="Tagua V.G."/>
            <person name="Talbot N.J."/>
            <person name="Thon M."/>
            <person name="De Vries R.P."/>
            <person name="Wiebenga A."/>
            <person name="Yadav J.S."/>
            <person name="Braun E.L."/>
            <person name="Baker S."/>
            <person name="Garre V."/>
            <person name="Horwitz B."/>
            <person name="Torres-Martinez S."/>
            <person name="Idnurm A."/>
            <person name="Herrera-Estrella A."/>
            <person name="Gabaldon T."/>
            <person name="Grigoriev I.V."/>
        </authorList>
    </citation>
    <scope>NUCLEOTIDE SEQUENCE [LARGE SCALE GENOMIC DNA]</scope>
    <source>
        <strain evidence="3 4">CBS 277.49</strain>
    </source>
</reference>
<dbReference type="AlphaFoldDB" id="A0A168M4Z5"/>
<keyword evidence="2" id="KW-0812">Transmembrane</keyword>
<feature type="compositionally biased region" description="Low complexity" evidence="1">
    <location>
        <begin position="18"/>
        <end position="30"/>
    </location>
</feature>
<feature type="transmembrane region" description="Helical" evidence="2">
    <location>
        <begin position="360"/>
        <end position="382"/>
    </location>
</feature>
<dbReference type="Pfam" id="PF13593">
    <property type="entry name" value="SBF_like"/>
    <property type="match status" value="1"/>
</dbReference>
<organism evidence="3 4">
    <name type="scientific">Mucor lusitanicus CBS 277.49</name>
    <dbReference type="NCBI Taxonomy" id="747725"/>
    <lineage>
        <taxon>Eukaryota</taxon>
        <taxon>Fungi</taxon>
        <taxon>Fungi incertae sedis</taxon>
        <taxon>Mucoromycota</taxon>
        <taxon>Mucoromycotina</taxon>
        <taxon>Mucoromycetes</taxon>
        <taxon>Mucorales</taxon>
        <taxon>Mucorineae</taxon>
        <taxon>Mucoraceae</taxon>
        <taxon>Mucor</taxon>
    </lineage>
</organism>
<accession>A0A168M4Z5</accession>
<feature type="transmembrane region" description="Helical" evidence="2">
    <location>
        <begin position="173"/>
        <end position="191"/>
    </location>
</feature>
<dbReference type="GO" id="GO:0005886">
    <property type="term" value="C:plasma membrane"/>
    <property type="evidence" value="ECO:0007669"/>
    <property type="project" value="TreeGrafter"/>
</dbReference>
<evidence type="ECO:0000313" key="3">
    <source>
        <dbReference type="EMBL" id="OAD04387.1"/>
    </source>
</evidence>
<keyword evidence="2" id="KW-0472">Membrane</keyword>
<feature type="transmembrane region" description="Helical" evidence="2">
    <location>
        <begin position="313"/>
        <end position="339"/>
    </location>
</feature>
<dbReference type="Proteomes" id="UP000077051">
    <property type="component" value="Unassembled WGS sequence"/>
</dbReference>
<feature type="transmembrane region" description="Helical" evidence="2">
    <location>
        <begin position="139"/>
        <end position="161"/>
    </location>
</feature>
<feature type="compositionally biased region" description="Low complexity" evidence="1">
    <location>
        <begin position="46"/>
        <end position="57"/>
    </location>
</feature>
<dbReference type="VEuPathDB" id="FungiDB:MUCCIDRAFT_183407"/>
<feature type="transmembrane region" description="Helical" evidence="2">
    <location>
        <begin position="109"/>
        <end position="127"/>
    </location>
</feature>
<evidence type="ECO:0000256" key="1">
    <source>
        <dbReference type="SAM" id="MobiDB-lite"/>
    </source>
</evidence>
<feature type="transmembrane region" description="Helical" evidence="2">
    <location>
        <begin position="388"/>
        <end position="408"/>
    </location>
</feature>
<sequence length="455" mass="50402">MSATETIQITAIKTAVESPSPSSSSSASSSKIDFSSTQTTNEQVAQQQQQQQQQQNQPTRLQKIKKTAYVLFVRYWFLLGLGIVIGLAWAFPQVGKANGDIQAQYTVKWGAVIVIFLLSGLGLEVSTMLRTILRWRLHLIVQVINFILLPFVMYGIVRFFIAVRADLDMTVYKGWMIALSTSTTVSSNAIMTRNANGNDGAALFNAALGNVLGIFVSPALMTAFQNDPIVFEPGTDRGNPDYLSVLKTLGSTVLAPLVVGQIIRYLFSARVKYLAAKCRFSIINSLALLCLVWSVFCDGVASDAFTKMTGVDIVAIIFVDIFMYLFGCAACLFVARLPWPTRYIKEPKWVAKWRFSRKDAVAIMYCGATKTVSMGIPLINVLYSDSSYGVVGVLSLPLLMYHICQLFIGNFQVPMLKKWIENDPAEDDIIDNTEILPTRESAESVHLSSMRRRGN</sequence>
<evidence type="ECO:0000256" key="2">
    <source>
        <dbReference type="SAM" id="Phobius"/>
    </source>
</evidence>
<proteinExistence type="predicted"/>
<feature type="transmembrane region" description="Helical" evidence="2">
    <location>
        <begin position="279"/>
        <end position="301"/>
    </location>
</feature>
<dbReference type="OrthoDB" id="188035at2759"/>
<evidence type="ECO:0000313" key="4">
    <source>
        <dbReference type="Proteomes" id="UP000077051"/>
    </source>
</evidence>
<comment type="caution">
    <text evidence="3">The sequence shown here is derived from an EMBL/GenBank/DDBJ whole genome shotgun (WGS) entry which is preliminary data.</text>
</comment>
<feature type="transmembrane region" description="Helical" evidence="2">
    <location>
        <begin position="203"/>
        <end position="224"/>
    </location>
</feature>
<dbReference type="PANTHER" id="PTHR18640">
    <property type="entry name" value="SOLUTE CARRIER FAMILY 10 MEMBER 7"/>
    <property type="match status" value="1"/>
</dbReference>
<protein>
    <submittedName>
        <fullName evidence="3">Uncharacterized protein</fullName>
    </submittedName>
</protein>
<feature type="transmembrane region" description="Helical" evidence="2">
    <location>
        <begin position="68"/>
        <end position="89"/>
    </location>
</feature>
<dbReference type="PANTHER" id="PTHR18640:SF5">
    <property type="entry name" value="SODIUM_BILE ACID COTRANSPORTER 7"/>
    <property type="match status" value="1"/>
</dbReference>
<dbReference type="EMBL" id="AMYB01000003">
    <property type="protein sequence ID" value="OAD04387.1"/>
    <property type="molecule type" value="Genomic_DNA"/>
</dbReference>
<keyword evidence="2" id="KW-1133">Transmembrane helix</keyword>
<keyword evidence="4" id="KW-1185">Reference proteome</keyword>
<dbReference type="InterPro" id="IPR038770">
    <property type="entry name" value="Na+/solute_symporter_sf"/>
</dbReference>
<dbReference type="Gene3D" id="1.20.1530.20">
    <property type="match status" value="1"/>
</dbReference>